<dbReference type="Pfam" id="PF07686">
    <property type="entry name" value="V-set"/>
    <property type="match status" value="1"/>
</dbReference>
<feature type="domain" description="Immunoglobulin" evidence="4">
    <location>
        <begin position="9"/>
        <end position="112"/>
    </location>
</feature>
<protein>
    <recommendedName>
        <fullName evidence="4">Immunoglobulin domain-containing protein</fullName>
    </recommendedName>
</protein>
<proteinExistence type="predicted"/>
<gene>
    <name evidence="5" type="ORF">HF521_006028</name>
</gene>
<evidence type="ECO:0000256" key="3">
    <source>
        <dbReference type="ARBA" id="ARBA00023136"/>
    </source>
</evidence>
<dbReference type="GO" id="GO:0005886">
    <property type="term" value="C:plasma membrane"/>
    <property type="evidence" value="ECO:0007669"/>
    <property type="project" value="TreeGrafter"/>
</dbReference>
<dbReference type="Gene3D" id="2.60.40.10">
    <property type="entry name" value="Immunoglobulins"/>
    <property type="match status" value="1"/>
</dbReference>
<keyword evidence="3" id="KW-0472">Membrane</keyword>
<dbReference type="PANTHER" id="PTHR11860:SF87">
    <property type="entry name" value="CMRF35-LIKE MOLECULE 8"/>
    <property type="match status" value="1"/>
</dbReference>
<evidence type="ECO:0000256" key="2">
    <source>
        <dbReference type="ARBA" id="ARBA00022692"/>
    </source>
</evidence>
<organism evidence="5 6">
    <name type="scientific">Silurus meridionalis</name>
    <name type="common">Southern catfish</name>
    <name type="synonym">Silurus soldatovi meridionalis</name>
    <dbReference type="NCBI Taxonomy" id="175797"/>
    <lineage>
        <taxon>Eukaryota</taxon>
        <taxon>Metazoa</taxon>
        <taxon>Chordata</taxon>
        <taxon>Craniata</taxon>
        <taxon>Vertebrata</taxon>
        <taxon>Euteleostomi</taxon>
        <taxon>Actinopterygii</taxon>
        <taxon>Neopterygii</taxon>
        <taxon>Teleostei</taxon>
        <taxon>Ostariophysi</taxon>
        <taxon>Siluriformes</taxon>
        <taxon>Siluridae</taxon>
        <taxon>Silurus</taxon>
    </lineage>
</organism>
<evidence type="ECO:0000256" key="1">
    <source>
        <dbReference type="ARBA" id="ARBA00004370"/>
    </source>
</evidence>
<evidence type="ECO:0000313" key="6">
    <source>
        <dbReference type="Proteomes" id="UP000606274"/>
    </source>
</evidence>
<reference evidence="5" key="1">
    <citation type="submission" date="2020-08" db="EMBL/GenBank/DDBJ databases">
        <title>Chromosome-level assembly of Southern catfish (Silurus meridionalis) provides insights into visual adaptation to the nocturnal and benthic lifestyles.</title>
        <authorList>
            <person name="Zhang Y."/>
            <person name="Wang D."/>
            <person name="Peng Z."/>
        </authorList>
    </citation>
    <scope>NUCLEOTIDE SEQUENCE</scope>
    <source>
        <strain evidence="5">SWU-2019-XX</strain>
        <tissue evidence="5">Muscle</tissue>
    </source>
</reference>
<keyword evidence="2" id="KW-0812">Transmembrane</keyword>
<keyword evidence="6" id="KW-1185">Reference proteome</keyword>
<dbReference type="GO" id="GO:0004888">
    <property type="term" value="F:transmembrane signaling receptor activity"/>
    <property type="evidence" value="ECO:0007669"/>
    <property type="project" value="TreeGrafter"/>
</dbReference>
<accession>A0A8T0AU24</accession>
<dbReference type="SUPFAM" id="SSF48726">
    <property type="entry name" value="Immunoglobulin"/>
    <property type="match status" value="1"/>
</dbReference>
<dbReference type="AlphaFoldDB" id="A0A8T0AU24"/>
<dbReference type="InterPro" id="IPR013106">
    <property type="entry name" value="Ig_V-set"/>
</dbReference>
<dbReference type="PANTHER" id="PTHR11860">
    <property type="entry name" value="POLYMERIC-IMMUNOGLOBULIN RECEPTOR"/>
    <property type="match status" value="1"/>
</dbReference>
<feature type="non-terminal residue" evidence="5">
    <location>
        <position position="1"/>
    </location>
</feature>
<evidence type="ECO:0000259" key="4">
    <source>
        <dbReference type="SMART" id="SM00409"/>
    </source>
</evidence>
<comment type="subcellular location">
    <subcellularLocation>
        <location evidence="1">Membrane</location>
    </subcellularLocation>
</comment>
<dbReference type="InterPro" id="IPR050671">
    <property type="entry name" value="CD300_family_receptors"/>
</dbReference>
<dbReference type="SMART" id="SM00409">
    <property type="entry name" value="IG"/>
    <property type="match status" value="1"/>
</dbReference>
<dbReference type="EMBL" id="JABFDY010000016">
    <property type="protein sequence ID" value="KAF7695934.1"/>
    <property type="molecule type" value="Genomic_DNA"/>
</dbReference>
<dbReference type="InterPro" id="IPR013783">
    <property type="entry name" value="Ig-like_fold"/>
</dbReference>
<comment type="caution">
    <text evidence="5">The sequence shown here is derived from an EMBL/GenBank/DDBJ whole genome shotgun (WGS) entry which is preliminary data.</text>
</comment>
<name>A0A8T0AU24_SILME</name>
<sequence length="114" mass="13068">STETQCGVPKIMSAYLGQNITINCNYPEEYERNTKNLIRLNDDSFIQDVLDTNTNFQNGRFSISDNTSAKVFSVNISNVEENDEAFYLFGVWNQDVGVSYWTIFAQMWLQVTGE</sequence>
<dbReference type="InterPro" id="IPR036179">
    <property type="entry name" value="Ig-like_dom_sf"/>
</dbReference>
<evidence type="ECO:0000313" key="5">
    <source>
        <dbReference type="EMBL" id="KAF7695934.1"/>
    </source>
</evidence>
<dbReference type="InterPro" id="IPR003599">
    <property type="entry name" value="Ig_sub"/>
</dbReference>
<dbReference type="Proteomes" id="UP000606274">
    <property type="component" value="Unassembled WGS sequence"/>
</dbReference>